<evidence type="ECO:0000313" key="2">
    <source>
        <dbReference type="Proteomes" id="UP000237684"/>
    </source>
</evidence>
<keyword evidence="2" id="KW-1185">Reference proteome</keyword>
<dbReference type="AlphaFoldDB" id="A0A2S8SQZ2"/>
<name>A0A2S8SQZ2_9BACT</name>
<dbReference type="InParanoid" id="A0A2S8SQZ2"/>
<protein>
    <submittedName>
        <fullName evidence="1">Uncharacterized protein</fullName>
    </submittedName>
</protein>
<sequence>MKRLVPGALQTENALHFLEVQRVFWRFCAVFQLKIWQEMFLVIFVLKWT</sequence>
<organism evidence="1 2">
    <name type="scientific">Abditibacterium utsteinense</name>
    <dbReference type="NCBI Taxonomy" id="1960156"/>
    <lineage>
        <taxon>Bacteria</taxon>
        <taxon>Pseudomonadati</taxon>
        <taxon>Abditibacteriota</taxon>
        <taxon>Abditibacteriia</taxon>
        <taxon>Abditibacteriales</taxon>
        <taxon>Abditibacteriaceae</taxon>
        <taxon>Abditibacterium</taxon>
    </lineage>
</organism>
<comment type="caution">
    <text evidence="1">The sequence shown here is derived from an EMBL/GenBank/DDBJ whole genome shotgun (WGS) entry which is preliminary data.</text>
</comment>
<gene>
    <name evidence="1" type="ORF">B1R32_11435</name>
</gene>
<proteinExistence type="predicted"/>
<accession>A0A2S8SQZ2</accession>
<dbReference type="Proteomes" id="UP000237684">
    <property type="component" value="Unassembled WGS sequence"/>
</dbReference>
<dbReference type="EMBL" id="NIGF01000014">
    <property type="protein sequence ID" value="PQV63210.1"/>
    <property type="molecule type" value="Genomic_DNA"/>
</dbReference>
<evidence type="ECO:0000313" key="1">
    <source>
        <dbReference type="EMBL" id="PQV63210.1"/>
    </source>
</evidence>
<reference evidence="1 2" key="1">
    <citation type="journal article" date="2018" name="Syst. Appl. Microbiol.">
        <title>Abditibacterium utsteinense sp. nov., the first cultivated member of candidate phylum FBP, isolated from ice-free Antarctic soil samples.</title>
        <authorList>
            <person name="Tahon G."/>
            <person name="Tytgat B."/>
            <person name="Lebbe L."/>
            <person name="Carlier A."/>
            <person name="Willems A."/>
        </authorList>
    </citation>
    <scope>NUCLEOTIDE SEQUENCE [LARGE SCALE GENOMIC DNA]</scope>
    <source>
        <strain evidence="1 2">LMG 29911</strain>
    </source>
</reference>